<evidence type="ECO:0000313" key="4">
    <source>
        <dbReference type="EMBL" id="KAK8869919.1"/>
    </source>
</evidence>
<reference evidence="4 5" key="1">
    <citation type="journal article" date="2024" name="bioRxiv">
        <title>Comparative genomics of Cryptococcus and Kwoniella reveals pathogenesis evolution and contrasting karyotype dynamics via intercentromeric recombination or chromosome fusion.</title>
        <authorList>
            <person name="Coelho M.A."/>
            <person name="David-Palma M."/>
            <person name="Shea T."/>
            <person name="Bowers K."/>
            <person name="McGinley-Smith S."/>
            <person name="Mohammad A.W."/>
            <person name="Gnirke A."/>
            <person name="Yurkov A.M."/>
            <person name="Nowrousian M."/>
            <person name="Sun S."/>
            <person name="Cuomo C.A."/>
            <person name="Heitman J."/>
        </authorList>
    </citation>
    <scope>NUCLEOTIDE SEQUENCE [LARGE SCALE GENOMIC DNA]</scope>
    <source>
        <strain evidence="4 5">CBS 13917</strain>
    </source>
</reference>
<feature type="region of interest" description="Disordered" evidence="2">
    <location>
        <begin position="655"/>
        <end position="745"/>
    </location>
</feature>
<feature type="compositionally biased region" description="Basic and acidic residues" evidence="2">
    <location>
        <begin position="31"/>
        <end position="42"/>
    </location>
</feature>
<feature type="domain" description="BRCT" evidence="3">
    <location>
        <begin position="441"/>
        <end position="531"/>
    </location>
</feature>
<feature type="region of interest" description="Disordered" evidence="2">
    <location>
        <begin position="1"/>
        <end position="42"/>
    </location>
</feature>
<feature type="domain" description="BRCT" evidence="3">
    <location>
        <begin position="155"/>
        <end position="266"/>
    </location>
</feature>
<name>A0AAW0Z6P8_9TREE</name>
<feature type="region of interest" description="Disordered" evidence="2">
    <location>
        <begin position="390"/>
        <end position="415"/>
    </location>
</feature>
<feature type="region of interest" description="Disordered" evidence="2">
    <location>
        <begin position="760"/>
        <end position="792"/>
    </location>
</feature>
<dbReference type="SMART" id="SM00292">
    <property type="entry name" value="BRCT"/>
    <property type="match status" value="3"/>
</dbReference>
<feature type="region of interest" description="Disordered" evidence="2">
    <location>
        <begin position="343"/>
        <end position="372"/>
    </location>
</feature>
<accession>A0AAW0Z6P8</accession>
<dbReference type="Gene3D" id="3.40.50.10190">
    <property type="entry name" value="BRCT domain"/>
    <property type="match status" value="4"/>
</dbReference>
<keyword evidence="1" id="KW-0677">Repeat</keyword>
<gene>
    <name evidence="4" type="ORF">IAR55_000487</name>
</gene>
<feature type="compositionally biased region" description="Polar residues" evidence="2">
    <location>
        <begin position="390"/>
        <end position="410"/>
    </location>
</feature>
<comment type="caution">
    <text evidence="4">The sequence shown here is derived from an EMBL/GenBank/DDBJ whole genome shotgun (WGS) entry which is preliminary data.</text>
</comment>
<dbReference type="GeneID" id="92177747"/>
<evidence type="ECO:0000259" key="3">
    <source>
        <dbReference type="PROSITE" id="PS50172"/>
    </source>
</evidence>
<dbReference type="Proteomes" id="UP001388673">
    <property type="component" value="Unassembled WGS sequence"/>
</dbReference>
<dbReference type="GO" id="GO:0033314">
    <property type="term" value="P:mitotic DNA replication checkpoint signaling"/>
    <property type="evidence" value="ECO:0007669"/>
    <property type="project" value="TreeGrafter"/>
</dbReference>
<feature type="domain" description="BRCT" evidence="3">
    <location>
        <begin position="536"/>
        <end position="627"/>
    </location>
</feature>
<feature type="compositionally biased region" description="Basic residues" evidence="2">
    <location>
        <begin position="818"/>
        <end position="827"/>
    </location>
</feature>
<dbReference type="InterPro" id="IPR059215">
    <property type="entry name" value="BRCT2_TopBP1-like"/>
</dbReference>
<feature type="compositionally biased region" description="Polar residues" evidence="2">
    <location>
        <begin position="675"/>
        <end position="684"/>
    </location>
</feature>
<dbReference type="InterPro" id="IPR036420">
    <property type="entry name" value="BRCT_dom_sf"/>
</dbReference>
<protein>
    <recommendedName>
        <fullName evidence="3">BRCT domain-containing protein</fullName>
    </recommendedName>
</protein>
<dbReference type="EMBL" id="JBCAWK010000001">
    <property type="protein sequence ID" value="KAK8869919.1"/>
    <property type="molecule type" value="Genomic_DNA"/>
</dbReference>
<dbReference type="PANTHER" id="PTHR13561">
    <property type="entry name" value="DNA REPLICATION REGULATOR DPB11-RELATED"/>
    <property type="match status" value="1"/>
</dbReference>
<keyword evidence="5" id="KW-1185">Reference proteome</keyword>
<dbReference type="GO" id="GO:0006270">
    <property type="term" value="P:DNA replication initiation"/>
    <property type="evidence" value="ECO:0007669"/>
    <property type="project" value="TreeGrafter"/>
</dbReference>
<organism evidence="4 5">
    <name type="scientific">Kwoniella newhampshirensis</name>
    <dbReference type="NCBI Taxonomy" id="1651941"/>
    <lineage>
        <taxon>Eukaryota</taxon>
        <taxon>Fungi</taxon>
        <taxon>Dikarya</taxon>
        <taxon>Basidiomycota</taxon>
        <taxon>Agaricomycotina</taxon>
        <taxon>Tremellomycetes</taxon>
        <taxon>Tremellales</taxon>
        <taxon>Cryptococcaceae</taxon>
        <taxon>Kwoniella</taxon>
    </lineage>
</organism>
<evidence type="ECO:0000313" key="5">
    <source>
        <dbReference type="Proteomes" id="UP001388673"/>
    </source>
</evidence>
<sequence>MNRRGHLSSKIPQVKLRPVPAASSSSRSGKRREASPMNKMDEEIIRRALADTEDEETSTAALRQNLKPWKAVTITFTGVENKPQLTQLARELGATVESALTVHVTHVVAISYGSPKYGYAVEHRLPVMKPSWIEEAYSTWIAGDELDFEEDQNTHRLLPFEGLRISMSGVEPLDRRKQLIKFINSNGGLYSKDLDRQCTHLISAKPTSEPRPSEKIKWALREIAELEARKRRGVKEDVEAMKIVYEEWIWDCVAYQGRWKEDAYDARKPRRGGKVNPDDVINGITRQLEDKKPPLESGPSTVANAADNLEPAAIRKRRKEGLNTLVGELISTTSVRAETTLPTVDGVESHPSPTNQPANELLPSTEVEDTAQLRKTVTPLRKESMLHMSRSTSFAAPTAGPSNPSAFRTSEATEPKHPTAAVPQVDVAGDDANVSHQDSQRPTRFFDGLRFSHVIKEHCEGLENALKMHGGVLVTEGQRLEGEKVDFAIVRLCSDVRPAIKEGEDTIVVTECWVEGCCFEERLLSPNDHIVFKPLPAPMPIAGTSKLLVHISGFSAENTVYMRRLLRAIGGTLSVKLNRQTTHLVSVPNVGQKVEKAREWGVAVVKDSWLVTMARTGQLEPEENHKHTFLAPAVVRVASRTNDLTANMSTVSDLGESVDFNRRNPRSSPGRPSSTSQLKSSGVSPSRMLRPSPTHIDDQPTRHEGMAGSRTSQSGGSADRHHALSPPKAQTERLLNSASSFPTPPLTATEKIARYASAPVNSDPLSSSIGHSSGHGEGSLGTRAASMGSLGMGKGKEMTEVLRQLAEKGGPTPSGKTVARRISRPSRLKGSMTRSPLNATAAGSVSPRSRRSSPPSPDPRDISLLNADFGGQGDIDQQSEHGSLGIGGGGAEADESMQVKYVDANSARERRKIMAMFGSAGDDGDREGVKRVKR</sequence>
<feature type="region of interest" description="Disordered" evidence="2">
    <location>
        <begin position="806"/>
        <end position="897"/>
    </location>
</feature>
<evidence type="ECO:0000256" key="2">
    <source>
        <dbReference type="SAM" id="MobiDB-lite"/>
    </source>
</evidence>
<dbReference type="Pfam" id="PF12738">
    <property type="entry name" value="PTCB-BRCT"/>
    <property type="match status" value="1"/>
</dbReference>
<dbReference type="Pfam" id="PF00533">
    <property type="entry name" value="BRCT"/>
    <property type="match status" value="2"/>
</dbReference>
<dbReference type="RefSeq" id="XP_066806165.1">
    <property type="nucleotide sequence ID" value="XM_066943623.1"/>
</dbReference>
<feature type="domain" description="BRCT" evidence="3">
    <location>
        <begin position="64"/>
        <end position="137"/>
    </location>
</feature>
<dbReference type="SUPFAM" id="SSF52113">
    <property type="entry name" value="BRCT domain"/>
    <property type="match status" value="3"/>
</dbReference>
<evidence type="ECO:0000256" key="1">
    <source>
        <dbReference type="ARBA" id="ARBA00022737"/>
    </source>
</evidence>
<dbReference type="AlphaFoldDB" id="A0AAW0Z6P8"/>
<feature type="compositionally biased region" description="Basic and acidic residues" evidence="2">
    <location>
        <begin position="695"/>
        <end position="705"/>
    </location>
</feature>
<dbReference type="GO" id="GO:0007095">
    <property type="term" value="P:mitotic G2 DNA damage checkpoint signaling"/>
    <property type="evidence" value="ECO:0007669"/>
    <property type="project" value="TreeGrafter"/>
</dbReference>
<dbReference type="InterPro" id="IPR001357">
    <property type="entry name" value="BRCT_dom"/>
</dbReference>
<dbReference type="PANTHER" id="PTHR13561:SF20">
    <property type="entry name" value="DNA TOPOISOMERASE 2-BINDING PROTEIN 1"/>
    <property type="match status" value="1"/>
</dbReference>
<feature type="compositionally biased region" description="Polar residues" evidence="2">
    <location>
        <begin position="832"/>
        <end position="843"/>
    </location>
</feature>
<dbReference type="KEGG" id="kne:92177747"/>
<dbReference type="PROSITE" id="PS50172">
    <property type="entry name" value="BRCT"/>
    <property type="match status" value="4"/>
</dbReference>
<proteinExistence type="predicted"/>
<dbReference type="CDD" id="cd17731">
    <property type="entry name" value="BRCT_TopBP1_rpt2_like"/>
    <property type="match status" value="1"/>
</dbReference>